<dbReference type="Proteomes" id="UP000253495">
    <property type="component" value="Unassembled WGS sequence"/>
</dbReference>
<sequence length="130" mass="13985">MRRVYALRGVARSRSTPLQGLRDAAVGFVVAAHADPFVLGAVHPGQQAHRSVQRSPCPLGRWPRLSTLTQLLPCPGYSCGSTMAFTAVSSRAETVSARSTSSRPKRWVTRRSRSTVPEAARSMAVGQVLA</sequence>
<reference evidence="1 2" key="1">
    <citation type="submission" date="2018-07" db="EMBL/GenBank/DDBJ databases">
        <title>Genomic Encyclopedia of Type Strains, Phase III (KMG-III): the genomes of soil and plant-associated and newly described type strains.</title>
        <authorList>
            <person name="Whitman W."/>
        </authorList>
    </citation>
    <scope>NUCLEOTIDE SEQUENCE [LARGE SCALE GENOMIC DNA]</scope>
    <source>
        <strain evidence="1 2">CECT 8575</strain>
    </source>
</reference>
<name>A0A368VKB2_9ACTN</name>
<organism evidence="1 2">
    <name type="scientific">Halopolyspora algeriensis</name>
    <dbReference type="NCBI Taxonomy" id="1500506"/>
    <lineage>
        <taxon>Bacteria</taxon>
        <taxon>Bacillati</taxon>
        <taxon>Actinomycetota</taxon>
        <taxon>Actinomycetes</taxon>
        <taxon>Actinomycetes incertae sedis</taxon>
        <taxon>Halopolyspora</taxon>
    </lineage>
</organism>
<keyword evidence="2" id="KW-1185">Reference proteome</keyword>
<evidence type="ECO:0000313" key="2">
    <source>
        <dbReference type="Proteomes" id="UP000253495"/>
    </source>
</evidence>
<dbReference type="EMBL" id="QPJC01000009">
    <property type="protein sequence ID" value="RCW40989.1"/>
    <property type="molecule type" value="Genomic_DNA"/>
</dbReference>
<comment type="caution">
    <text evidence="1">The sequence shown here is derived from an EMBL/GenBank/DDBJ whole genome shotgun (WGS) entry which is preliminary data.</text>
</comment>
<protein>
    <submittedName>
        <fullName evidence="1">Uncharacterized protein</fullName>
    </submittedName>
</protein>
<gene>
    <name evidence="1" type="ORF">DFQ14_10966</name>
</gene>
<accession>A0A368VKB2</accession>
<evidence type="ECO:0000313" key="1">
    <source>
        <dbReference type="EMBL" id="RCW40989.1"/>
    </source>
</evidence>
<dbReference type="AlphaFoldDB" id="A0A368VKB2"/>
<proteinExistence type="predicted"/>